<feature type="non-terminal residue" evidence="2">
    <location>
        <position position="317"/>
    </location>
</feature>
<dbReference type="EMBL" id="CADCXU010026474">
    <property type="protein sequence ID" value="CAB0013299.1"/>
    <property type="molecule type" value="Genomic_DNA"/>
</dbReference>
<name>A0A6H5H9V2_9HEMI</name>
<sequence length="317" mass="36565">MEMRKRRRKSEVASSAFWKIGPTTRRRRGLEAWWRHHERSEVLQTSSSITKVKSATHESISDDIEGHRTVSDNIGRYRTIMGGIGQYWTYRTILDGVGPYWTVSDNIGLYRTILDSIGQYWKNASEVSEQGAPSVLSVFQVQPVRAIDRIGNASKVNREKKSTNVKEVRRKSGKGQRGERKKKQKITLEKLDGDNSMEQLGHNPVKKHIVWRSFWSIPKFSKWFEKRGLEPVQVLIQFVTCRRWQEAGPQLPMGEDCSGTEMKNKMRRIDRNGGTAKRRRGRTIDPKEPQRRFFGENESITVSRMGCKKVSGVSRPS</sequence>
<dbReference type="Proteomes" id="UP000479000">
    <property type="component" value="Unassembled WGS sequence"/>
</dbReference>
<reference evidence="2 3" key="1">
    <citation type="submission" date="2020-02" db="EMBL/GenBank/DDBJ databases">
        <authorList>
            <person name="Ferguson B K."/>
        </authorList>
    </citation>
    <scope>NUCLEOTIDE SEQUENCE [LARGE SCALE GENOMIC DNA]</scope>
</reference>
<feature type="compositionally biased region" description="Basic and acidic residues" evidence="1">
    <location>
        <begin position="156"/>
        <end position="167"/>
    </location>
</feature>
<organism evidence="2 3">
    <name type="scientific">Nesidiocoris tenuis</name>
    <dbReference type="NCBI Taxonomy" id="355587"/>
    <lineage>
        <taxon>Eukaryota</taxon>
        <taxon>Metazoa</taxon>
        <taxon>Ecdysozoa</taxon>
        <taxon>Arthropoda</taxon>
        <taxon>Hexapoda</taxon>
        <taxon>Insecta</taxon>
        <taxon>Pterygota</taxon>
        <taxon>Neoptera</taxon>
        <taxon>Paraneoptera</taxon>
        <taxon>Hemiptera</taxon>
        <taxon>Heteroptera</taxon>
        <taxon>Panheteroptera</taxon>
        <taxon>Cimicomorpha</taxon>
        <taxon>Miridae</taxon>
        <taxon>Dicyphina</taxon>
        <taxon>Nesidiocoris</taxon>
    </lineage>
</organism>
<dbReference type="AlphaFoldDB" id="A0A6H5H9V2"/>
<accession>A0A6H5H9V2</accession>
<gene>
    <name evidence="2" type="ORF">NTEN_LOCUS17910</name>
</gene>
<feature type="compositionally biased region" description="Basic residues" evidence="1">
    <location>
        <begin position="168"/>
        <end position="185"/>
    </location>
</feature>
<evidence type="ECO:0000313" key="2">
    <source>
        <dbReference type="EMBL" id="CAB0013299.1"/>
    </source>
</evidence>
<feature type="region of interest" description="Disordered" evidence="1">
    <location>
        <begin position="152"/>
        <end position="187"/>
    </location>
</feature>
<keyword evidence="3" id="KW-1185">Reference proteome</keyword>
<evidence type="ECO:0000256" key="1">
    <source>
        <dbReference type="SAM" id="MobiDB-lite"/>
    </source>
</evidence>
<evidence type="ECO:0000313" key="3">
    <source>
        <dbReference type="Proteomes" id="UP000479000"/>
    </source>
</evidence>
<proteinExistence type="predicted"/>
<protein>
    <submittedName>
        <fullName evidence="2">Uncharacterized protein</fullName>
    </submittedName>
</protein>